<feature type="signal peptide" evidence="1">
    <location>
        <begin position="1"/>
        <end position="19"/>
    </location>
</feature>
<feature type="chain" id="PRO_5012438717" description="DUF19 domain-containing protein" evidence="1">
    <location>
        <begin position="20"/>
        <end position="232"/>
    </location>
</feature>
<name>A0A1W0XC72_HYPEX</name>
<sequence length="232" mass="25080">MSGLLFGAVLAVYVVSNRAHSCNQTAFAECQDLAMEPNGAVMQNLPMVLQVAGASGVPSAGFTEEELNAICKQVGSIVQGAEHGMVPCFSSFKKVLIQGLLKFAHVCKLPTAFGEYSVYRQCIVDAAGSELTSCSDMAAQIYQHMPVESVANEITMQTFCCSRITLDCSRTEIGDKCTGEAIAQNEKMQHAIFDAMNCTNSQLIACSPDVEKATQEDEDKIEEAYYRSNSEL</sequence>
<evidence type="ECO:0008006" key="4">
    <source>
        <dbReference type="Google" id="ProtNLM"/>
    </source>
</evidence>
<dbReference type="EMBL" id="MTYJ01000003">
    <property type="protein sequence ID" value="OQV25093.1"/>
    <property type="molecule type" value="Genomic_DNA"/>
</dbReference>
<reference evidence="3" key="1">
    <citation type="submission" date="2017-01" db="EMBL/GenBank/DDBJ databases">
        <title>Comparative genomics of anhydrobiosis in the tardigrade Hypsibius dujardini.</title>
        <authorList>
            <person name="Yoshida Y."/>
            <person name="Koutsovoulos G."/>
            <person name="Laetsch D."/>
            <person name="Stevens L."/>
            <person name="Kumar S."/>
            <person name="Horikawa D."/>
            <person name="Ishino K."/>
            <person name="Komine S."/>
            <person name="Tomita M."/>
            <person name="Blaxter M."/>
            <person name="Arakawa K."/>
        </authorList>
    </citation>
    <scope>NUCLEOTIDE SEQUENCE [LARGE SCALE GENOMIC DNA]</scope>
    <source>
        <strain evidence="3">Z151</strain>
    </source>
</reference>
<evidence type="ECO:0000313" key="2">
    <source>
        <dbReference type="EMBL" id="OQV25093.1"/>
    </source>
</evidence>
<dbReference type="AlphaFoldDB" id="A0A1W0XC72"/>
<evidence type="ECO:0000256" key="1">
    <source>
        <dbReference type="SAM" id="SignalP"/>
    </source>
</evidence>
<keyword evidence="3" id="KW-1185">Reference proteome</keyword>
<accession>A0A1W0XC72</accession>
<gene>
    <name evidence="2" type="ORF">BV898_00786</name>
</gene>
<evidence type="ECO:0000313" key="3">
    <source>
        <dbReference type="Proteomes" id="UP000192578"/>
    </source>
</evidence>
<protein>
    <recommendedName>
        <fullName evidence="4">DUF19 domain-containing protein</fullName>
    </recommendedName>
</protein>
<comment type="caution">
    <text evidence="2">The sequence shown here is derived from an EMBL/GenBank/DDBJ whole genome shotgun (WGS) entry which is preliminary data.</text>
</comment>
<organism evidence="2 3">
    <name type="scientific">Hypsibius exemplaris</name>
    <name type="common">Freshwater tardigrade</name>
    <dbReference type="NCBI Taxonomy" id="2072580"/>
    <lineage>
        <taxon>Eukaryota</taxon>
        <taxon>Metazoa</taxon>
        <taxon>Ecdysozoa</taxon>
        <taxon>Tardigrada</taxon>
        <taxon>Eutardigrada</taxon>
        <taxon>Parachela</taxon>
        <taxon>Hypsibioidea</taxon>
        <taxon>Hypsibiidae</taxon>
        <taxon>Hypsibius</taxon>
    </lineage>
</organism>
<dbReference type="Proteomes" id="UP000192578">
    <property type="component" value="Unassembled WGS sequence"/>
</dbReference>
<proteinExistence type="predicted"/>
<keyword evidence="1" id="KW-0732">Signal</keyword>